<dbReference type="Pfam" id="PF13519">
    <property type="entry name" value="VWA_2"/>
    <property type="match status" value="1"/>
</dbReference>
<evidence type="ECO:0000256" key="7">
    <source>
        <dbReference type="SAM" id="SignalP"/>
    </source>
</evidence>
<dbReference type="EMBL" id="JBHRSW010000017">
    <property type="protein sequence ID" value="MFC3122133.1"/>
    <property type="molecule type" value="Genomic_DNA"/>
</dbReference>
<name>A0ABV7FP85_9ALTE</name>
<accession>A0ABV7FP85</accession>
<evidence type="ECO:0000313" key="11">
    <source>
        <dbReference type="Proteomes" id="UP001595478"/>
    </source>
</evidence>
<keyword evidence="4" id="KW-0479">Metal-binding</keyword>
<dbReference type="InterPro" id="IPR015943">
    <property type="entry name" value="WD40/YVTN_repeat-like_dom_sf"/>
</dbReference>
<evidence type="ECO:0000313" key="10">
    <source>
        <dbReference type="EMBL" id="MFC3122133.1"/>
    </source>
</evidence>
<evidence type="ECO:0000256" key="2">
    <source>
        <dbReference type="ARBA" id="ARBA00008387"/>
    </source>
</evidence>
<dbReference type="Gene3D" id="2.130.10.10">
    <property type="entry name" value="YVTN repeat-like/Quinoprotein amine dehydrogenase"/>
    <property type="match status" value="1"/>
</dbReference>
<feature type="chain" id="PRO_5046712612" evidence="7">
    <location>
        <begin position="26"/>
        <end position="1365"/>
    </location>
</feature>
<feature type="signal peptide" evidence="7">
    <location>
        <begin position="1"/>
        <end position="25"/>
    </location>
</feature>
<dbReference type="Proteomes" id="UP001595478">
    <property type="component" value="Unassembled WGS sequence"/>
</dbReference>
<reference evidence="11" key="1">
    <citation type="journal article" date="2019" name="Int. J. Syst. Evol. Microbiol.">
        <title>The Global Catalogue of Microorganisms (GCM) 10K type strain sequencing project: providing services to taxonomists for standard genome sequencing and annotation.</title>
        <authorList>
            <consortium name="The Broad Institute Genomics Platform"/>
            <consortium name="The Broad Institute Genome Sequencing Center for Infectious Disease"/>
            <person name="Wu L."/>
            <person name="Ma J."/>
        </authorList>
    </citation>
    <scope>NUCLEOTIDE SEQUENCE [LARGE SCALE GENOMIC DNA]</scope>
    <source>
        <strain evidence="11">KCTC 52473</strain>
    </source>
</reference>
<dbReference type="Gene3D" id="3.40.50.410">
    <property type="entry name" value="von Willebrand factor, type A domain"/>
    <property type="match status" value="2"/>
</dbReference>
<dbReference type="InterPro" id="IPR008707">
    <property type="entry name" value="B-propeller_PilY1"/>
</dbReference>
<keyword evidence="6" id="KW-0281">Fimbrium</keyword>
<comment type="similarity">
    <text evidence="2">Belongs to the PilY1 family.</text>
</comment>
<dbReference type="RefSeq" id="WP_376920267.1">
    <property type="nucleotide sequence ID" value="NZ_JBHRSW010000017.1"/>
</dbReference>
<keyword evidence="5" id="KW-0106">Calcium</keyword>
<evidence type="ECO:0000256" key="1">
    <source>
        <dbReference type="ARBA" id="ARBA00004561"/>
    </source>
</evidence>
<feature type="domain" description="PilY1 beta-propeller" evidence="8">
    <location>
        <begin position="880"/>
        <end position="1096"/>
    </location>
</feature>
<keyword evidence="7" id="KW-0732">Signal</keyword>
<evidence type="ECO:0000256" key="5">
    <source>
        <dbReference type="ARBA" id="ARBA00022837"/>
    </source>
</evidence>
<comment type="subcellular location">
    <subcellularLocation>
        <location evidence="1">Fimbrium</location>
    </subcellularLocation>
</comment>
<evidence type="ECO:0000256" key="4">
    <source>
        <dbReference type="ARBA" id="ARBA00022723"/>
    </source>
</evidence>
<gene>
    <name evidence="10" type="ORF">ACFOHL_10905</name>
</gene>
<organism evidence="10 11">
    <name type="scientific">Agaribacter flavus</name>
    <dbReference type="NCBI Taxonomy" id="1902781"/>
    <lineage>
        <taxon>Bacteria</taxon>
        <taxon>Pseudomonadati</taxon>
        <taxon>Pseudomonadota</taxon>
        <taxon>Gammaproteobacteria</taxon>
        <taxon>Alteromonadales</taxon>
        <taxon>Alteromonadaceae</taxon>
        <taxon>Agaribacter</taxon>
    </lineage>
</organism>
<sequence length="1365" mass="148545">MNFKKLLTFLTSLILTVLISFTALADDLEIYLGTGNNSLTYNPNVLFIMDTSGSMAGKDGTTRSRMQRVQDALRNALGNATNINAGLMRFSDFGGPVLFPVKPIDSPVSPELIIPVTSGIDDGYELNGNVNLNSSQLKLTSGTDTVWTGLRFNDVNIPRGAVITGAFLRFTSVNIDTTPSELTIYGESVGNSLSFQGINNEISTKAKTGAQVNWDTNNAWPLYGETILSPDISSVVQEIVNRGDWCGNNDLSLLIEGTSTDTSSNRAAYSNDDGNSRAPQLVITYDESTATGCVKDTLTYQVDQQDENAEERSDGYQSTGSELTFYAGSNKFIGARFKNIALPQGATVLNAQLEFTAYQNGTNNGAQIRIRGVAQDDPNDFSPYTRYMLRDKPKTSASVTWSNIPPWTRNAVYRSPSVTTIVQEIVDRPGWQPNNEMMFVFSDFTYAKRGAYTFNGKPSGALRLIIEYQGNATPGTTSTVRQHLIGKVDELTANGYTPIVDTLYEASLYYGGLNVDYGRKRGESSVNNSVRRSTRVSHRSSYIGQDAVKPSGCTDDNLSSSNCVDEYIPSGARYISPVQDLQCQTNNHIVLLSDGIANNNHSVSKIQSLLGKSCATGVSGGETCGLDLVKNISDAGDSVIDARVITHTIGFAANNQANNFLNQLALQSGGGFYRADNSAQLLTAFETILRQVKDVNTTFVSPGVAVNQLNRLTHRDELYFALFKPAEGTLWPGNVKKYKIDGDIVKDQNGLNAVDSGTGFFSENAHSFWSPLADGNDVRLGGATSRLDLVRNVYTFGDTPGSIFSASNKLEEANTSITEADLGITTEPSPAILRTELLKWARGVDVLDNDGDGSTTDINMMMGDPIHSQPVIVNYSATDSAIFVATNHGFLHSFDAETGDENFAVMPRELLSNLNDFYRNGSTFNHVYGLDGDIVIRRFSGKTWLYVGMRRGGNNYYVFDVTAKLDPKLVFKIDGGQGSLANLGQTWSRPIITKMNISGTVKDVLVIGGGYDADQDNKTARSDDTVGNSVFILDANNGNLLWSASNQNADLVLPDMKYSIPARIAVIDRDNDGLADHLYAADMGGQIFRLDIYQGSSPSNLVKGGLLAKLGGDTEFENRRFYYAPDVSEIVIGEERYYAVAIGSGFRAGPLNPNIQDNFYMIKDKGVFYRDANNQFTLPSTAFVASDLYDATDHLLSSNDNTTRDIANTEFANKQGWMIRLATGGEKVLASPLILDYKVFFTTYLPASANSSLCAPPTGNSRAYLVNLINGNAVTDLNQNNVDEHSDRFAQLAQTGIAPDTKILIENIVKPVVCLGAECVSAVVELDANGNAVQCGSDFECLAQNIYGRFERVQKDTWKTEVENQ</sequence>
<keyword evidence="11" id="KW-1185">Reference proteome</keyword>
<comment type="caution">
    <text evidence="10">The sequence shown here is derived from an EMBL/GenBank/DDBJ whole genome shotgun (WGS) entry which is preliminary data.</text>
</comment>
<dbReference type="Pfam" id="PF05567">
    <property type="entry name" value="T4P_PilY1"/>
    <property type="match status" value="1"/>
</dbReference>
<keyword evidence="3" id="KW-1029">Fimbrium biogenesis</keyword>
<feature type="domain" description="VWFA" evidence="9">
    <location>
        <begin position="45"/>
        <end position="101"/>
    </location>
</feature>
<dbReference type="InterPro" id="IPR011047">
    <property type="entry name" value="Quinoprotein_ADH-like_sf"/>
</dbReference>
<proteinExistence type="inferred from homology"/>
<dbReference type="InterPro" id="IPR036465">
    <property type="entry name" value="vWFA_dom_sf"/>
</dbReference>
<evidence type="ECO:0000256" key="6">
    <source>
        <dbReference type="ARBA" id="ARBA00023263"/>
    </source>
</evidence>
<evidence type="ECO:0000259" key="8">
    <source>
        <dbReference type="Pfam" id="PF05567"/>
    </source>
</evidence>
<dbReference type="SUPFAM" id="SSF50998">
    <property type="entry name" value="Quinoprotein alcohol dehydrogenase-like"/>
    <property type="match status" value="1"/>
</dbReference>
<protein>
    <submittedName>
        <fullName evidence="10">PilC/PilY family type IV pilus protein</fullName>
    </submittedName>
</protein>
<evidence type="ECO:0000259" key="9">
    <source>
        <dbReference type="Pfam" id="PF13519"/>
    </source>
</evidence>
<evidence type="ECO:0000256" key="3">
    <source>
        <dbReference type="ARBA" id="ARBA00022558"/>
    </source>
</evidence>
<dbReference type="SUPFAM" id="SSF53300">
    <property type="entry name" value="vWA-like"/>
    <property type="match status" value="2"/>
</dbReference>
<dbReference type="InterPro" id="IPR002035">
    <property type="entry name" value="VWF_A"/>
</dbReference>